<dbReference type="Gene3D" id="2.40.30.130">
    <property type="match status" value="1"/>
</dbReference>
<dbReference type="PROSITE" id="PS51764">
    <property type="entry name" value="GH26"/>
    <property type="match status" value="1"/>
</dbReference>
<dbReference type="GO" id="GO:0043039">
    <property type="term" value="P:tRNA aminoacylation"/>
    <property type="evidence" value="ECO:0007669"/>
    <property type="project" value="InterPro"/>
</dbReference>
<dbReference type="OrthoDB" id="288942at2759"/>
<dbReference type="InterPro" id="IPR051335">
    <property type="entry name" value="Alanyl-tRNA_Editing_Enzymes"/>
</dbReference>
<dbReference type="SUPFAM" id="SSF49785">
    <property type="entry name" value="Galactose-binding domain-like"/>
    <property type="match status" value="1"/>
</dbReference>
<dbReference type="AlphaFoldDB" id="A0A218Z8B2"/>
<dbReference type="InterPro" id="IPR018163">
    <property type="entry name" value="Thr/Ala-tRNA-synth_IIc_edit"/>
</dbReference>
<dbReference type="Proteomes" id="UP000242519">
    <property type="component" value="Unassembled WGS sequence"/>
</dbReference>
<feature type="active site" description="Nucleophile" evidence="6">
    <location>
        <position position="361"/>
    </location>
</feature>
<dbReference type="GO" id="GO:0006080">
    <property type="term" value="P:substituted mannan metabolic process"/>
    <property type="evidence" value="ECO:0007669"/>
    <property type="project" value="InterPro"/>
</dbReference>
<dbReference type="Pfam" id="PF07973">
    <property type="entry name" value="tRNA_SAD"/>
    <property type="match status" value="1"/>
</dbReference>
<accession>A0A218Z8B2</accession>
<evidence type="ECO:0000256" key="3">
    <source>
        <dbReference type="ARBA" id="ARBA00008429"/>
    </source>
</evidence>
<name>A0A218Z8B2_9HELO</name>
<dbReference type="STRING" id="503106.A0A218Z8B2"/>
<dbReference type="InterPro" id="IPR022790">
    <property type="entry name" value="GH26_dom"/>
</dbReference>
<keyword evidence="7" id="KW-0732">Signal</keyword>
<dbReference type="GO" id="GO:0004812">
    <property type="term" value="F:aminoacyl-tRNA ligase activity"/>
    <property type="evidence" value="ECO:0007669"/>
    <property type="project" value="InterPro"/>
</dbReference>
<dbReference type="PRINTS" id="PR00739">
    <property type="entry name" value="GLHYDRLASE26"/>
</dbReference>
<evidence type="ECO:0000313" key="9">
    <source>
        <dbReference type="EMBL" id="OWP03924.1"/>
    </source>
</evidence>
<dbReference type="PANTHER" id="PTHR43462">
    <property type="entry name" value="ALANYL-TRNA EDITING PROTEIN"/>
    <property type="match status" value="1"/>
</dbReference>
<dbReference type="SUPFAM" id="SSF51445">
    <property type="entry name" value="(Trans)glycosidases"/>
    <property type="match status" value="1"/>
</dbReference>
<dbReference type="SUPFAM" id="SSF55186">
    <property type="entry name" value="ThrRS/AlaRS common domain"/>
    <property type="match status" value="1"/>
</dbReference>
<dbReference type="SMART" id="SM00863">
    <property type="entry name" value="tRNA_SAD"/>
    <property type="match status" value="1"/>
</dbReference>
<evidence type="ECO:0000256" key="2">
    <source>
        <dbReference type="ARBA" id="ARBA00007754"/>
    </source>
</evidence>
<dbReference type="InterPro" id="IPR000805">
    <property type="entry name" value="Glyco_hydro_26"/>
</dbReference>
<dbReference type="Gene3D" id="3.20.20.80">
    <property type="entry name" value="Glycosidases"/>
    <property type="match status" value="1"/>
</dbReference>
<dbReference type="PANTHER" id="PTHR43462:SF2">
    <property type="entry name" value="THREONYL AND ALANYL TRNA SYNTHETASE SECOND ADDITIONAL DOMAIN-CONTAINING PROTEIN"/>
    <property type="match status" value="1"/>
</dbReference>
<evidence type="ECO:0000259" key="8">
    <source>
        <dbReference type="PROSITE" id="PS51764"/>
    </source>
</evidence>
<dbReference type="EMBL" id="MZNU01000155">
    <property type="protein sequence ID" value="OWP03924.1"/>
    <property type="molecule type" value="Genomic_DNA"/>
</dbReference>
<evidence type="ECO:0000256" key="5">
    <source>
        <dbReference type="ARBA" id="ARBA00023295"/>
    </source>
</evidence>
<dbReference type="InterPro" id="IPR005084">
    <property type="entry name" value="CBM6"/>
</dbReference>
<sequence>MRLLLLTAASLVIATVHEAEDSAFTGGVFTASDVAGYSGTGYVAGFSVTGDTISFTVSGLAAGGYDITVVYRAPDGDKYTTMTVNGVLLANDRGWYLIDSISVLPTPPKPITVVDVTIGARAEAEDGTFNGVTVGETTAGYSGTGYVEGFDGAANNITISVYSKNYALYDVVVGYSSPNRAKQTSMSLNGGGAASVVFVDTSLAANPWTNATASQSPWWKGFYTYGSTFNLTTVLADPACTDHAPMISDMDAIATQLLRLQAANGLLHEADGGWFWWGAYELESCKTLYHLMYDRSTNHHKLCNLIWAWNSVGPSWYPGGDVVDILGYDSYPAIGDHGPVSSQSQQLIALGTDKKLVTLPEVGSIPDPDVLKVYHGDWSYFVTWNGDYIQSDSYNPLAFKQRVYNDPTVLKLTDLGDWKGTATKTSTLGTSFRDSGDRFQAELIEYHVKVEQQLRQDLRQHASKLISLTPVSSLPESDQALLKNATEEDYALVTDETIFYVQGGGQPSDTGTISSSEPKVVFQVRAARHPTAGGAILHFGRFKPPSATPSQIFTPGCAIQQSIDASERDLYSRLHTAGHILGLAINALCREGVLPPLRESKASHYPDSAAVEFMGAIEGKHLAQIQAKTDEFVESERKVLIHWWSLARLLKECMGMEGGFELPEALNMGETLGRVVEMEGLGAYPCGGTHVSHCGEAGKIEVTKIKRSKGVSRVSYRVA</sequence>
<dbReference type="InParanoid" id="A0A218Z8B2"/>
<organism evidence="9 10">
    <name type="scientific">Diplocarpon coronariae</name>
    <dbReference type="NCBI Taxonomy" id="2795749"/>
    <lineage>
        <taxon>Eukaryota</taxon>
        <taxon>Fungi</taxon>
        <taxon>Dikarya</taxon>
        <taxon>Ascomycota</taxon>
        <taxon>Pezizomycotina</taxon>
        <taxon>Leotiomycetes</taxon>
        <taxon>Helotiales</taxon>
        <taxon>Drepanopezizaceae</taxon>
        <taxon>Diplocarpon</taxon>
    </lineage>
</organism>
<keyword evidence="5 6" id="KW-0326">Glycosidase</keyword>
<feature type="signal peptide" evidence="7">
    <location>
        <begin position="1"/>
        <end position="19"/>
    </location>
</feature>
<evidence type="ECO:0000256" key="7">
    <source>
        <dbReference type="SAM" id="SignalP"/>
    </source>
</evidence>
<protein>
    <recommendedName>
        <fullName evidence="8">GH26 domain-containing protein</fullName>
    </recommendedName>
</protein>
<dbReference type="GO" id="GO:0005524">
    <property type="term" value="F:ATP binding"/>
    <property type="evidence" value="ECO:0007669"/>
    <property type="project" value="InterPro"/>
</dbReference>
<dbReference type="Gene3D" id="3.30.980.10">
    <property type="entry name" value="Threonyl-trna Synthetase, Chain A, domain 2"/>
    <property type="match status" value="1"/>
</dbReference>
<keyword evidence="4 6" id="KW-0378">Hydrolase</keyword>
<dbReference type="InterPro" id="IPR009000">
    <property type="entry name" value="Transl_B-barrel_sf"/>
</dbReference>
<dbReference type="Pfam" id="PF16990">
    <property type="entry name" value="CBM_35"/>
    <property type="match status" value="1"/>
</dbReference>
<keyword evidence="10" id="KW-1185">Reference proteome</keyword>
<evidence type="ECO:0000256" key="6">
    <source>
        <dbReference type="PROSITE-ProRule" id="PRU01100"/>
    </source>
</evidence>
<dbReference type="InterPro" id="IPR012947">
    <property type="entry name" value="tRNA_SAD"/>
</dbReference>
<feature type="active site" description="Proton donor" evidence="6">
    <location>
        <position position="269"/>
    </location>
</feature>
<reference evidence="9 10" key="1">
    <citation type="submission" date="2017-04" db="EMBL/GenBank/DDBJ databases">
        <title>Draft genome sequence of Marssonina coronaria NL1: causal agent of apple blotch.</title>
        <authorList>
            <person name="Cheng Q."/>
        </authorList>
    </citation>
    <scope>NUCLEOTIDE SEQUENCE [LARGE SCALE GENOMIC DNA]</scope>
    <source>
        <strain evidence="9 10">NL1</strain>
    </source>
</reference>
<dbReference type="InterPro" id="IPR017853">
    <property type="entry name" value="GH"/>
</dbReference>
<dbReference type="GO" id="GO:0016985">
    <property type="term" value="F:mannan endo-1,4-beta-mannosidase activity"/>
    <property type="evidence" value="ECO:0007669"/>
    <property type="project" value="InterPro"/>
</dbReference>
<dbReference type="Gene3D" id="2.60.120.260">
    <property type="entry name" value="Galactose-binding domain-like"/>
    <property type="match status" value="1"/>
</dbReference>
<comment type="similarity">
    <text evidence="3">Belongs to the class-II aminoacyl-tRNA synthetase family. Alax-L subfamily.</text>
</comment>
<dbReference type="InterPro" id="IPR008979">
    <property type="entry name" value="Galactose-bd-like_sf"/>
</dbReference>
<dbReference type="GO" id="GO:0030246">
    <property type="term" value="F:carbohydrate binding"/>
    <property type="evidence" value="ECO:0007669"/>
    <property type="project" value="InterPro"/>
</dbReference>
<dbReference type="SUPFAM" id="SSF50447">
    <property type="entry name" value="Translation proteins"/>
    <property type="match status" value="1"/>
</dbReference>
<gene>
    <name evidence="9" type="ORF">B2J93_172</name>
</gene>
<feature type="domain" description="GH26" evidence="8">
    <location>
        <begin position="99"/>
        <end position="413"/>
    </location>
</feature>
<feature type="chain" id="PRO_5012171483" description="GH26 domain-containing protein" evidence="7">
    <location>
        <begin position="20"/>
        <end position="719"/>
    </location>
</feature>
<evidence type="ECO:0000256" key="1">
    <source>
        <dbReference type="ARBA" id="ARBA00001947"/>
    </source>
</evidence>
<comment type="similarity">
    <text evidence="2 6">Belongs to the glycosyl hydrolase 26 family.</text>
</comment>
<dbReference type="Pfam" id="PF02156">
    <property type="entry name" value="Glyco_hydro_26"/>
    <property type="match status" value="1"/>
</dbReference>
<comment type="cofactor">
    <cofactor evidence="1">
        <name>Zn(2+)</name>
        <dbReference type="ChEBI" id="CHEBI:29105"/>
    </cofactor>
</comment>
<comment type="caution">
    <text evidence="9">The sequence shown here is derived from an EMBL/GenBank/DDBJ whole genome shotgun (WGS) entry which is preliminary data.</text>
</comment>
<proteinExistence type="inferred from homology"/>
<evidence type="ECO:0000256" key="4">
    <source>
        <dbReference type="ARBA" id="ARBA00022801"/>
    </source>
</evidence>
<evidence type="ECO:0000313" key="10">
    <source>
        <dbReference type="Proteomes" id="UP000242519"/>
    </source>
</evidence>